<feature type="region of interest" description="Disordered" evidence="14">
    <location>
        <begin position="201"/>
        <end position="244"/>
    </location>
</feature>
<feature type="compositionally biased region" description="Low complexity" evidence="14">
    <location>
        <begin position="17"/>
        <end position="45"/>
    </location>
</feature>
<evidence type="ECO:0000256" key="9">
    <source>
        <dbReference type="ARBA" id="ARBA00076414"/>
    </source>
</evidence>
<keyword evidence="4 10" id="KW-0963">Cytoplasm</keyword>
<dbReference type="InterPro" id="IPR013805">
    <property type="entry name" value="GrpE_CC"/>
</dbReference>
<dbReference type="GO" id="GO:0051087">
    <property type="term" value="F:protein-folding chaperone binding"/>
    <property type="evidence" value="ECO:0007669"/>
    <property type="project" value="InterPro"/>
</dbReference>
<dbReference type="HAMAP" id="MF_01151">
    <property type="entry name" value="GrpE"/>
    <property type="match status" value="1"/>
</dbReference>
<dbReference type="AlphaFoldDB" id="A0A3A9YJ27"/>
<dbReference type="InterPro" id="IPR000740">
    <property type="entry name" value="GrpE"/>
</dbReference>
<evidence type="ECO:0000256" key="5">
    <source>
        <dbReference type="ARBA" id="ARBA00023016"/>
    </source>
</evidence>
<feature type="compositionally biased region" description="Basic and acidic residues" evidence="14">
    <location>
        <begin position="220"/>
        <end position="235"/>
    </location>
</feature>
<evidence type="ECO:0000256" key="3">
    <source>
        <dbReference type="ARBA" id="ARBA00011738"/>
    </source>
</evidence>
<dbReference type="FunFam" id="3.90.20.20:FF:000010">
    <property type="entry name" value="Protein GrpE"/>
    <property type="match status" value="1"/>
</dbReference>
<dbReference type="GO" id="GO:0006457">
    <property type="term" value="P:protein folding"/>
    <property type="evidence" value="ECO:0007669"/>
    <property type="project" value="InterPro"/>
</dbReference>
<evidence type="ECO:0000256" key="2">
    <source>
        <dbReference type="ARBA" id="ARBA00009054"/>
    </source>
</evidence>
<comment type="subunit">
    <text evidence="3 10">Homodimer.</text>
</comment>
<dbReference type="SUPFAM" id="SSF51064">
    <property type="entry name" value="Head domain of nucleotide exchange factor GrpE"/>
    <property type="match status" value="1"/>
</dbReference>
<dbReference type="EMBL" id="RBAL01000030">
    <property type="protein sequence ID" value="RKN36885.1"/>
    <property type="molecule type" value="Genomic_DNA"/>
</dbReference>
<evidence type="ECO:0000256" key="7">
    <source>
        <dbReference type="ARBA" id="ARBA00053401"/>
    </source>
</evidence>
<dbReference type="NCBIfam" id="NF010760">
    <property type="entry name" value="PRK14163.1"/>
    <property type="match status" value="1"/>
</dbReference>
<dbReference type="Gene3D" id="2.30.22.10">
    <property type="entry name" value="Head domain of nucleotide exchange factor GrpE"/>
    <property type="match status" value="1"/>
</dbReference>
<dbReference type="PANTHER" id="PTHR21237:SF23">
    <property type="entry name" value="GRPE PROTEIN HOMOLOG, MITOCHONDRIAL"/>
    <property type="match status" value="1"/>
</dbReference>
<keyword evidence="5 10" id="KW-0346">Stress response</keyword>
<feature type="region of interest" description="Disordered" evidence="14">
    <location>
        <begin position="1"/>
        <end position="59"/>
    </location>
</feature>
<gene>
    <name evidence="10 15" type="primary">grpE</name>
    <name evidence="15" type="ORF">D7294_29455</name>
</gene>
<evidence type="ECO:0000256" key="4">
    <source>
        <dbReference type="ARBA" id="ARBA00022490"/>
    </source>
</evidence>
<keyword evidence="13" id="KW-0175">Coiled coil</keyword>
<dbReference type="PROSITE" id="PS01071">
    <property type="entry name" value="GRPE"/>
    <property type="match status" value="1"/>
</dbReference>
<evidence type="ECO:0000256" key="10">
    <source>
        <dbReference type="HAMAP-Rule" id="MF_01151"/>
    </source>
</evidence>
<accession>A0A3A9YJ27</accession>
<comment type="similarity">
    <text evidence="2 10 12">Belongs to the GrpE family.</text>
</comment>
<dbReference type="InterPro" id="IPR009012">
    <property type="entry name" value="GrpE_head"/>
</dbReference>
<evidence type="ECO:0000256" key="12">
    <source>
        <dbReference type="RuleBase" id="RU004478"/>
    </source>
</evidence>
<dbReference type="Proteomes" id="UP000272474">
    <property type="component" value="Unassembled WGS sequence"/>
</dbReference>
<comment type="subcellular location">
    <subcellularLocation>
        <location evidence="1 10">Cytoplasm</location>
    </subcellularLocation>
</comment>
<sequence length="244" mass="26431">MTQDPQGFDQEPEVPDAEAANPEQAAEGQAPEPGGSEAAPAGDGSTEARQHEQQAHAQDLQQVALTAQLDQARSALAERTQDLQRLQAEFQNYRRRVERDRVAVKEVAVANLLTELLPVLDDIGRARDHGELVGGFKQVAESLETVAAKMGLMQFGKEGEPFDPTVHEALMHSYSPDVTETTCVQILQPGYRIGERTIRPARVGVAEPQPGKPAEQEESAPERGGRDREPDRENGDNGGGPDEG</sequence>
<dbReference type="RefSeq" id="WP_120684873.1">
    <property type="nucleotide sequence ID" value="NZ_RBAL01000030.1"/>
</dbReference>
<keyword evidence="16" id="KW-1185">Reference proteome</keyword>
<keyword evidence="6 10" id="KW-0143">Chaperone</keyword>
<evidence type="ECO:0000256" key="14">
    <source>
        <dbReference type="SAM" id="MobiDB-lite"/>
    </source>
</evidence>
<dbReference type="SUPFAM" id="SSF58014">
    <property type="entry name" value="Coiled-coil domain of nucleotide exchange factor GrpE"/>
    <property type="match status" value="1"/>
</dbReference>
<evidence type="ECO:0000313" key="16">
    <source>
        <dbReference type="Proteomes" id="UP000272474"/>
    </source>
</evidence>
<dbReference type="GO" id="GO:0042803">
    <property type="term" value="F:protein homodimerization activity"/>
    <property type="evidence" value="ECO:0007669"/>
    <property type="project" value="InterPro"/>
</dbReference>
<evidence type="ECO:0000256" key="6">
    <source>
        <dbReference type="ARBA" id="ARBA00023186"/>
    </source>
</evidence>
<evidence type="ECO:0000256" key="13">
    <source>
        <dbReference type="SAM" id="Coils"/>
    </source>
</evidence>
<proteinExistence type="inferred from homology"/>
<dbReference type="Pfam" id="PF01025">
    <property type="entry name" value="GrpE"/>
    <property type="match status" value="1"/>
</dbReference>
<dbReference type="GO" id="GO:0051082">
    <property type="term" value="F:unfolded protein binding"/>
    <property type="evidence" value="ECO:0007669"/>
    <property type="project" value="TreeGrafter"/>
</dbReference>
<dbReference type="GO" id="GO:0005737">
    <property type="term" value="C:cytoplasm"/>
    <property type="evidence" value="ECO:0007669"/>
    <property type="project" value="UniProtKB-SubCell"/>
</dbReference>
<name>A0A3A9YJ27_9ACTN</name>
<reference evidence="15 16" key="1">
    <citation type="journal article" date="2014" name="Int. J. Syst. Evol. Microbiol.">
        <title>Streptomyces hoynatensis sp. nov., isolated from deep marine sediment.</title>
        <authorList>
            <person name="Veyisoglu A."/>
            <person name="Sahin N."/>
        </authorList>
    </citation>
    <scope>NUCLEOTIDE SEQUENCE [LARGE SCALE GENOMIC DNA]</scope>
    <source>
        <strain evidence="15 16">KCTC 29097</strain>
    </source>
</reference>
<comment type="caution">
    <text evidence="15">The sequence shown here is derived from an EMBL/GenBank/DDBJ whole genome shotgun (WGS) entry which is preliminary data.</text>
</comment>
<organism evidence="15 16">
    <name type="scientific">Streptomyces hoynatensis</name>
    <dbReference type="NCBI Taxonomy" id="1141874"/>
    <lineage>
        <taxon>Bacteria</taxon>
        <taxon>Bacillati</taxon>
        <taxon>Actinomycetota</taxon>
        <taxon>Actinomycetes</taxon>
        <taxon>Kitasatosporales</taxon>
        <taxon>Streptomycetaceae</taxon>
        <taxon>Streptomyces</taxon>
    </lineage>
</organism>
<dbReference type="PRINTS" id="PR00773">
    <property type="entry name" value="GRPEPROTEIN"/>
</dbReference>
<evidence type="ECO:0000256" key="8">
    <source>
        <dbReference type="ARBA" id="ARBA00072274"/>
    </source>
</evidence>
<dbReference type="GO" id="GO:0000774">
    <property type="term" value="F:adenyl-nucleotide exchange factor activity"/>
    <property type="evidence" value="ECO:0007669"/>
    <property type="project" value="InterPro"/>
</dbReference>
<dbReference type="PANTHER" id="PTHR21237">
    <property type="entry name" value="GRPE PROTEIN"/>
    <property type="match status" value="1"/>
</dbReference>
<evidence type="ECO:0000256" key="11">
    <source>
        <dbReference type="RuleBase" id="RU000639"/>
    </source>
</evidence>
<dbReference type="Gene3D" id="3.90.20.20">
    <property type="match status" value="1"/>
</dbReference>
<evidence type="ECO:0000313" key="15">
    <source>
        <dbReference type="EMBL" id="RKN36885.1"/>
    </source>
</evidence>
<dbReference type="FunFam" id="2.30.22.10:FF:000001">
    <property type="entry name" value="Protein GrpE"/>
    <property type="match status" value="1"/>
</dbReference>
<protein>
    <recommendedName>
        <fullName evidence="8 10">Protein GrpE</fullName>
    </recommendedName>
    <alternativeName>
        <fullName evidence="9 10">HSP-70 cofactor</fullName>
    </alternativeName>
</protein>
<comment type="function">
    <text evidence="7 10 11">Participates actively in the response to hyperosmotic and heat shock by preventing the aggregation of stress-denatured proteins, in association with DnaK and GrpE. It is the nucleotide exchange factor for DnaK and may function as a thermosensor. Unfolded proteins bind initially to DnaJ; upon interaction with the DnaJ-bound protein, DnaK hydrolyzes its bound ATP, resulting in the formation of a stable complex. GrpE releases ADP from DnaK; ATP binding to DnaK triggers the release of the substrate protein, thus completing the reaction cycle. Several rounds of ATP-dependent interactions between DnaJ, DnaK and GrpE are required for fully efficient folding.</text>
</comment>
<feature type="coiled-coil region" evidence="13">
    <location>
        <begin position="69"/>
        <end position="103"/>
    </location>
</feature>
<dbReference type="OrthoDB" id="5191115at2"/>
<dbReference type="CDD" id="cd00446">
    <property type="entry name" value="GrpE"/>
    <property type="match status" value="1"/>
</dbReference>
<evidence type="ECO:0000256" key="1">
    <source>
        <dbReference type="ARBA" id="ARBA00004496"/>
    </source>
</evidence>